<dbReference type="AlphaFoldDB" id="A0A1I2N0R7"/>
<dbReference type="Gene3D" id="3.40.50.1110">
    <property type="entry name" value="SGNH hydrolase"/>
    <property type="match status" value="1"/>
</dbReference>
<dbReference type="PANTHER" id="PTHR30383">
    <property type="entry name" value="THIOESTERASE 1/PROTEASE 1/LYSOPHOSPHOLIPASE L1"/>
    <property type="match status" value="1"/>
</dbReference>
<accession>A0A1I2N0R7</accession>
<dbReference type="EMBL" id="FOOX01000001">
    <property type="protein sequence ID" value="SFF97352.1"/>
    <property type="molecule type" value="Genomic_DNA"/>
</dbReference>
<dbReference type="InterPro" id="IPR051532">
    <property type="entry name" value="Ester_Hydrolysis_Enzymes"/>
</dbReference>
<dbReference type="Proteomes" id="UP000199337">
    <property type="component" value="Unassembled WGS sequence"/>
</dbReference>
<dbReference type="InterPro" id="IPR013830">
    <property type="entry name" value="SGNH_hydro"/>
</dbReference>
<proteinExistence type="predicted"/>
<dbReference type="GO" id="GO:0004622">
    <property type="term" value="F:phosphatidylcholine lysophospholipase activity"/>
    <property type="evidence" value="ECO:0007669"/>
    <property type="project" value="TreeGrafter"/>
</dbReference>
<evidence type="ECO:0000259" key="1">
    <source>
        <dbReference type="Pfam" id="PF13472"/>
    </source>
</evidence>
<gene>
    <name evidence="2" type="ORF">SAMN05660649_00277</name>
</gene>
<organism evidence="2 3">
    <name type="scientific">Desulfotruncus arcticus DSM 17038</name>
    <dbReference type="NCBI Taxonomy" id="1121424"/>
    <lineage>
        <taxon>Bacteria</taxon>
        <taxon>Bacillati</taxon>
        <taxon>Bacillota</taxon>
        <taxon>Clostridia</taxon>
        <taxon>Eubacteriales</taxon>
        <taxon>Desulfallaceae</taxon>
        <taxon>Desulfotruncus</taxon>
    </lineage>
</organism>
<dbReference type="RefSeq" id="WP_092467957.1">
    <property type="nucleotide sequence ID" value="NZ_FOOX01000001.1"/>
</dbReference>
<feature type="domain" description="SGNH hydrolase-type esterase" evidence="1">
    <location>
        <begin position="8"/>
        <end position="184"/>
    </location>
</feature>
<evidence type="ECO:0000313" key="3">
    <source>
        <dbReference type="Proteomes" id="UP000199337"/>
    </source>
</evidence>
<reference evidence="3" key="1">
    <citation type="submission" date="2016-10" db="EMBL/GenBank/DDBJ databases">
        <authorList>
            <person name="Varghese N."/>
            <person name="Submissions S."/>
        </authorList>
    </citation>
    <scope>NUCLEOTIDE SEQUENCE [LARGE SCALE GENOMIC DNA]</scope>
    <source>
        <strain evidence="3">DSM 17038</strain>
    </source>
</reference>
<protein>
    <submittedName>
        <fullName evidence="2">Lysophospholipase L1</fullName>
    </submittedName>
</protein>
<dbReference type="Pfam" id="PF13472">
    <property type="entry name" value="Lipase_GDSL_2"/>
    <property type="match status" value="1"/>
</dbReference>
<sequence>MKAITIAFIGDSITYGYPYGPDYSWVSLLQKKMPCNFEAVNLGINGDSLMDMRRRFKRDVLSCKAACVHILGGANDAWLNSEPMQSQNFVDEMIKECRAAGIKPVIGLPTPLCHSPSGGGSFIPFGVDEMTLWLDQFRKWLKHYASSKSIPVIDYHAAFCLPGTRQGDPAYFYDECHLNHRGNEVMAQVAEKKLKEILNSIN</sequence>
<dbReference type="STRING" id="341036.SAMN05660649_00277"/>
<keyword evidence="3" id="KW-1185">Reference proteome</keyword>
<evidence type="ECO:0000313" key="2">
    <source>
        <dbReference type="EMBL" id="SFF97352.1"/>
    </source>
</evidence>
<name>A0A1I2N0R7_9FIRM</name>
<dbReference type="SUPFAM" id="SSF52266">
    <property type="entry name" value="SGNH hydrolase"/>
    <property type="match status" value="1"/>
</dbReference>
<dbReference type="InterPro" id="IPR036514">
    <property type="entry name" value="SGNH_hydro_sf"/>
</dbReference>
<dbReference type="PANTHER" id="PTHR30383:SF5">
    <property type="entry name" value="SGNH HYDROLASE-TYPE ESTERASE DOMAIN-CONTAINING PROTEIN"/>
    <property type="match status" value="1"/>
</dbReference>
<dbReference type="OrthoDB" id="9777593at2"/>